<comment type="caution">
    <text evidence="2">The sequence shown here is derived from an EMBL/GenBank/DDBJ whole genome shotgun (WGS) entry which is preliminary data.</text>
</comment>
<dbReference type="AlphaFoldDB" id="A0AA38FKK1"/>
<feature type="non-terminal residue" evidence="2">
    <location>
        <position position="146"/>
    </location>
</feature>
<accession>A0AA38FKK1</accession>
<gene>
    <name evidence="2" type="ORF">KI387_009772</name>
</gene>
<evidence type="ECO:0000313" key="2">
    <source>
        <dbReference type="EMBL" id="KAH9305368.1"/>
    </source>
</evidence>
<organism evidence="2 3">
    <name type="scientific">Taxus chinensis</name>
    <name type="common">Chinese yew</name>
    <name type="synonym">Taxus wallichiana var. chinensis</name>
    <dbReference type="NCBI Taxonomy" id="29808"/>
    <lineage>
        <taxon>Eukaryota</taxon>
        <taxon>Viridiplantae</taxon>
        <taxon>Streptophyta</taxon>
        <taxon>Embryophyta</taxon>
        <taxon>Tracheophyta</taxon>
        <taxon>Spermatophyta</taxon>
        <taxon>Pinopsida</taxon>
        <taxon>Pinidae</taxon>
        <taxon>Conifers II</taxon>
        <taxon>Cupressales</taxon>
        <taxon>Taxaceae</taxon>
        <taxon>Taxus</taxon>
    </lineage>
</organism>
<name>A0AA38FKK1_TAXCH</name>
<feature type="non-terminal residue" evidence="2">
    <location>
        <position position="1"/>
    </location>
</feature>
<dbReference type="EMBL" id="JAHRHJ020000008">
    <property type="protein sequence ID" value="KAH9305368.1"/>
    <property type="molecule type" value="Genomic_DNA"/>
</dbReference>
<sequence length="146" mass="16596">GPRDSWDVRDAWDAKSRNGRKWKKSSSFCFRAVWDIQDKSTRGTRIGRFRRQIVHFGWFGDICPRQSIGTKVHEGRKGEKLGDFTQIRLGQWDMGREKLKKPQTGTRKPESAEAGDFHPGQLGQSTCGTRGTRKAEAAEGKEEKST</sequence>
<feature type="region of interest" description="Disordered" evidence="1">
    <location>
        <begin position="92"/>
        <end position="146"/>
    </location>
</feature>
<evidence type="ECO:0000313" key="3">
    <source>
        <dbReference type="Proteomes" id="UP000824469"/>
    </source>
</evidence>
<evidence type="ECO:0000256" key="1">
    <source>
        <dbReference type="SAM" id="MobiDB-lite"/>
    </source>
</evidence>
<feature type="compositionally biased region" description="Basic and acidic residues" evidence="1">
    <location>
        <begin position="133"/>
        <end position="146"/>
    </location>
</feature>
<dbReference type="Proteomes" id="UP000824469">
    <property type="component" value="Unassembled WGS sequence"/>
</dbReference>
<reference evidence="2 3" key="1">
    <citation type="journal article" date="2021" name="Nat. Plants">
        <title>The Taxus genome provides insights into paclitaxel biosynthesis.</title>
        <authorList>
            <person name="Xiong X."/>
            <person name="Gou J."/>
            <person name="Liao Q."/>
            <person name="Li Y."/>
            <person name="Zhou Q."/>
            <person name="Bi G."/>
            <person name="Li C."/>
            <person name="Du R."/>
            <person name="Wang X."/>
            <person name="Sun T."/>
            <person name="Guo L."/>
            <person name="Liang H."/>
            <person name="Lu P."/>
            <person name="Wu Y."/>
            <person name="Zhang Z."/>
            <person name="Ro D.K."/>
            <person name="Shang Y."/>
            <person name="Huang S."/>
            <person name="Yan J."/>
        </authorList>
    </citation>
    <scope>NUCLEOTIDE SEQUENCE [LARGE SCALE GENOMIC DNA]</scope>
    <source>
        <strain evidence="2">Ta-2019</strain>
    </source>
</reference>
<protein>
    <submittedName>
        <fullName evidence="2">Uncharacterized protein</fullName>
    </submittedName>
</protein>
<keyword evidence="3" id="KW-1185">Reference proteome</keyword>
<proteinExistence type="predicted"/>